<evidence type="ECO:0000313" key="12">
    <source>
        <dbReference type="EMBL" id="KAK7108212.1"/>
    </source>
</evidence>
<organism evidence="12 13">
    <name type="scientific">Littorina saxatilis</name>
    <dbReference type="NCBI Taxonomy" id="31220"/>
    <lineage>
        <taxon>Eukaryota</taxon>
        <taxon>Metazoa</taxon>
        <taxon>Spiralia</taxon>
        <taxon>Lophotrochozoa</taxon>
        <taxon>Mollusca</taxon>
        <taxon>Gastropoda</taxon>
        <taxon>Caenogastropoda</taxon>
        <taxon>Littorinimorpha</taxon>
        <taxon>Littorinoidea</taxon>
        <taxon>Littorinidae</taxon>
        <taxon>Littorina</taxon>
    </lineage>
</organism>
<proteinExistence type="inferred from homology"/>
<evidence type="ECO:0000256" key="1">
    <source>
        <dbReference type="ARBA" id="ARBA00004448"/>
    </source>
</evidence>
<evidence type="ECO:0000256" key="10">
    <source>
        <dbReference type="SAM" id="MobiDB-lite"/>
    </source>
</evidence>
<keyword evidence="5" id="KW-0999">Mitochondrion inner membrane</keyword>
<comment type="similarity">
    <text evidence="2">Belongs to the TMEM242 family.</text>
</comment>
<evidence type="ECO:0000256" key="4">
    <source>
        <dbReference type="ARBA" id="ARBA00022692"/>
    </source>
</evidence>
<feature type="transmembrane region" description="Helical" evidence="11">
    <location>
        <begin position="34"/>
        <end position="55"/>
    </location>
</feature>
<comment type="subcellular location">
    <subcellularLocation>
        <location evidence="1">Mitochondrion inner membrane</location>
        <topology evidence="1">Multi-pass membrane protein</topology>
    </subcellularLocation>
</comment>
<evidence type="ECO:0000256" key="5">
    <source>
        <dbReference type="ARBA" id="ARBA00022792"/>
    </source>
</evidence>
<dbReference type="PANTHER" id="PTHR13141">
    <property type="entry name" value="TRANSMEMBRANE PROTEIN 242"/>
    <property type="match status" value="1"/>
</dbReference>
<feature type="transmembrane region" description="Helical" evidence="11">
    <location>
        <begin position="84"/>
        <end position="107"/>
    </location>
</feature>
<sequence>MEAGEASTRIEEDAANDASAATPRARKIRIRESLFMATVASFSILGGFGMTIAMAKKKDPSMFTKGLFPTHELPESGGNLALRALGWGTFYAVAGVGSFCFVVWKLMGVNNLGEFRQKMGHALPKLPKKESQGRQEFESIRDLLQYIIDEDEKKKSSKGS</sequence>
<keyword evidence="7" id="KW-0496">Mitochondrion</keyword>
<comment type="function">
    <text evidence="9">Scaffold protein that participates in the c-ring assembly of mitochondrial ATP synthase (F(1)F(0) ATP synthase or complex V) by facilitating the membrane insertion and oligomer formation of the subunit c/ATP5MC3. Participates in the incorporation of the c-ring into vestigial complexes. Additionally influences the incorporation of subunits MT-ATP6, MT-ATP8, ATP5MJ, and ATP5MK in the ATP synthase.</text>
</comment>
<evidence type="ECO:0000256" key="6">
    <source>
        <dbReference type="ARBA" id="ARBA00022989"/>
    </source>
</evidence>
<keyword evidence="4 11" id="KW-0812">Transmembrane</keyword>
<evidence type="ECO:0000313" key="13">
    <source>
        <dbReference type="Proteomes" id="UP001374579"/>
    </source>
</evidence>
<comment type="caution">
    <text evidence="12">The sequence shown here is derived from an EMBL/GenBank/DDBJ whole genome shotgun (WGS) entry which is preliminary data.</text>
</comment>
<reference evidence="12 13" key="1">
    <citation type="submission" date="2024-02" db="EMBL/GenBank/DDBJ databases">
        <title>Chromosome-scale genome assembly of the rough periwinkle Littorina saxatilis.</title>
        <authorList>
            <person name="De Jode A."/>
            <person name="Faria R."/>
            <person name="Formenti G."/>
            <person name="Sims Y."/>
            <person name="Smith T.P."/>
            <person name="Tracey A."/>
            <person name="Wood J.M.D."/>
            <person name="Zagrodzka Z.B."/>
            <person name="Johannesson K."/>
            <person name="Butlin R.K."/>
            <person name="Leder E.H."/>
        </authorList>
    </citation>
    <scope>NUCLEOTIDE SEQUENCE [LARGE SCALE GENOMIC DNA]</scope>
    <source>
        <strain evidence="12">Snail1</strain>
        <tissue evidence="12">Muscle</tissue>
    </source>
</reference>
<evidence type="ECO:0000256" key="2">
    <source>
        <dbReference type="ARBA" id="ARBA00007570"/>
    </source>
</evidence>
<accession>A0AAN9GH35</accession>
<keyword evidence="13" id="KW-1185">Reference proteome</keyword>
<evidence type="ECO:0000256" key="7">
    <source>
        <dbReference type="ARBA" id="ARBA00023128"/>
    </source>
</evidence>
<evidence type="ECO:0000256" key="11">
    <source>
        <dbReference type="SAM" id="Phobius"/>
    </source>
</evidence>
<name>A0AAN9GH35_9CAEN</name>
<evidence type="ECO:0000256" key="3">
    <source>
        <dbReference type="ARBA" id="ARBA00013934"/>
    </source>
</evidence>
<evidence type="ECO:0000256" key="9">
    <source>
        <dbReference type="ARBA" id="ARBA00045905"/>
    </source>
</evidence>
<dbReference type="EMBL" id="JBAMIC010000004">
    <property type="protein sequence ID" value="KAK7108212.1"/>
    <property type="molecule type" value="Genomic_DNA"/>
</dbReference>
<dbReference type="PANTHER" id="PTHR13141:SF4">
    <property type="entry name" value="TRANSMEMBRANE PROTEIN 242"/>
    <property type="match status" value="1"/>
</dbReference>
<feature type="region of interest" description="Disordered" evidence="10">
    <location>
        <begin position="1"/>
        <end position="22"/>
    </location>
</feature>
<protein>
    <recommendedName>
        <fullName evidence="3">Transmembrane protein 242</fullName>
    </recommendedName>
</protein>
<dbReference type="InterPro" id="IPR009792">
    <property type="entry name" value="TMEM242"/>
</dbReference>
<dbReference type="GO" id="GO:0005743">
    <property type="term" value="C:mitochondrial inner membrane"/>
    <property type="evidence" value="ECO:0007669"/>
    <property type="project" value="UniProtKB-SubCell"/>
</dbReference>
<evidence type="ECO:0000256" key="8">
    <source>
        <dbReference type="ARBA" id="ARBA00023136"/>
    </source>
</evidence>
<gene>
    <name evidence="12" type="ORF">V1264_015987</name>
</gene>
<keyword evidence="6 11" id="KW-1133">Transmembrane helix</keyword>
<dbReference type="Proteomes" id="UP001374579">
    <property type="component" value="Unassembled WGS sequence"/>
</dbReference>
<dbReference type="AlphaFoldDB" id="A0AAN9GH35"/>
<keyword evidence="8 11" id="KW-0472">Membrane</keyword>
<dbReference type="Pfam" id="PF07096">
    <property type="entry name" value="DUF1358"/>
    <property type="match status" value="1"/>
</dbReference>